<organism evidence="8 9">
    <name type="scientific">Negativicoccus succinicivorans</name>
    <dbReference type="NCBI Taxonomy" id="620903"/>
    <lineage>
        <taxon>Bacteria</taxon>
        <taxon>Bacillati</taxon>
        <taxon>Bacillota</taxon>
        <taxon>Negativicutes</taxon>
        <taxon>Veillonellales</taxon>
        <taxon>Veillonellaceae</taxon>
        <taxon>Negativicoccus</taxon>
    </lineage>
</organism>
<dbReference type="Gene3D" id="3.40.640.10">
    <property type="entry name" value="Type I PLP-dependent aspartate aminotransferase-like (Major domain)"/>
    <property type="match status" value="1"/>
</dbReference>
<keyword evidence="4" id="KW-0032">Aminotransferase</keyword>
<accession>A0A841R2P1</accession>
<proteinExistence type="inferred from homology"/>
<gene>
    <name evidence="8" type="ORF">HNR45_001137</name>
</gene>
<dbReference type="InterPro" id="IPR015422">
    <property type="entry name" value="PyrdxlP-dep_Trfase_small"/>
</dbReference>
<evidence type="ECO:0000256" key="3">
    <source>
        <dbReference type="ARBA" id="ARBA00011738"/>
    </source>
</evidence>
<dbReference type="Gene3D" id="3.90.1150.10">
    <property type="entry name" value="Aspartate Aminotransferase, domain 1"/>
    <property type="match status" value="1"/>
</dbReference>
<evidence type="ECO:0000313" key="9">
    <source>
        <dbReference type="Proteomes" id="UP000591941"/>
    </source>
</evidence>
<dbReference type="AlphaFoldDB" id="A0A841R2P1"/>
<sequence>MKFSRLTQNFAPSDIDMLLKLTAQPEVISFGGGLPAPETFPIETLAAVTQEVFAKDGVAALQYGPSRGYLPLREYLSDWFQNHLQTTVMPDDILITAGSQQGLDLLARVFLDPGDVLLVEGPSYIGALNAFDLAQPTYVEMPMDEEGVIPEALAEILATQKKVKAIYVIPDFQNPTGITWSLERRQKFMELVNQYEIPVWEDHPYGELRFSGEALPTLKALDTKHLVTFLGTFSKTLSPGLRIGYLVGPAEVIERADFVKQAADLSTSSLVQRQVAAFLQEADYEGHVAANADLYRQRHDVMLTAMQQHFPADVHWTEPRGGLFIWVELPKDCDARDVLTHALQENVAFTPGEGFFPVTKQKNYFRLNYSSMDEARIREGIRKIGEVLHRMLHS</sequence>
<evidence type="ECO:0000256" key="5">
    <source>
        <dbReference type="ARBA" id="ARBA00022679"/>
    </source>
</evidence>
<dbReference type="CDD" id="cd00609">
    <property type="entry name" value="AAT_like"/>
    <property type="match status" value="1"/>
</dbReference>
<dbReference type="SUPFAM" id="SSF53383">
    <property type="entry name" value="PLP-dependent transferases"/>
    <property type="match status" value="1"/>
</dbReference>
<evidence type="ECO:0000259" key="7">
    <source>
        <dbReference type="Pfam" id="PF00155"/>
    </source>
</evidence>
<comment type="similarity">
    <text evidence="2">Belongs to the class-I pyridoxal-phosphate-dependent aminotransferase family.</text>
</comment>
<dbReference type="InterPro" id="IPR015421">
    <property type="entry name" value="PyrdxlP-dep_Trfase_major"/>
</dbReference>
<keyword evidence="6" id="KW-0663">Pyridoxal phosphate</keyword>
<evidence type="ECO:0000256" key="4">
    <source>
        <dbReference type="ARBA" id="ARBA00022576"/>
    </source>
</evidence>
<dbReference type="PANTHER" id="PTHR42790">
    <property type="entry name" value="AMINOTRANSFERASE"/>
    <property type="match status" value="1"/>
</dbReference>
<dbReference type="OrthoDB" id="9802328at2"/>
<keyword evidence="9" id="KW-1185">Reference proteome</keyword>
<dbReference type="GeneID" id="93486398"/>
<reference evidence="8 9" key="1">
    <citation type="submission" date="2020-08" db="EMBL/GenBank/DDBJ databases">
        <title>Genomic Encyclopedia of Type Strains, Phase IV (KMG-IV): sequencing the most valuable type-strain genomes for metagenomic binning, comparative biology and taxonomic classification.</title>
        <authorList>
            <person name="Goeker M."/>
        </authorList>
    </citation>
    <scope>NUCLEOTIDE SEQUENCE [LARGE SCALE GENOMIC DNA]</scope>
    <source>
        <strain evidence="8 9">DSM 21255</strain>
    </source>
</reference>
<evidence type="ECO:0000256" key="1">
    <source>
        <dbReference type="ARBA" id="ARBA00001933"/>
    </source>
</evidence>
<evidence type="ECO:0000256" key="2">
    <source>
        <dbReference type="ARBA" id="ARBA00007441"/>
    </source>
</evidence>
<dbReference type="FunFam" id="3.40.640.10:FF:000053">
    <property type="entry name" value="Aminotransferase, class I"/>
    <property type="match status" value="1"/>
</dbReference>
<comment type="cofactor">
    <cofactor evidence="1">
        <name>pyridoxal 5'-phosphate</name>
        <dbReference type="ChEBI" id="CHEBI:597326"/>
    </cofactor>
</comment>
<dbReference type="GO" id="GO:0003677">
    <property type="term" value="F:DNA binding"/>
    <property type="evidence" value="ECO:0007669"/>
    <property type="project" value="UniProtKB-KW"/>
</dbReference>
<comment type="subunit">
    <text evidence="3">Homodimer.</text>
</comment>
<evidence type="ECO:0000313" key="8">
    <source>
        <dbReference type="EMBL" id="MBB6478076.1"/>
    </source>
</evidence>
<keyword evidence="5" id="KW-0808">Transferase</keyword>
<dbReference type="Proteomes" id="UP000591941">
    <property type="component" value="Unassembled WGS sequence"/>
</dbReference>
<dbReference type="InterPro" id="IPR004839">
    <property type="entry name" value="Aminotransferase_I/II_large"/>
</dbReference>
<dbReference type="InterPro" id="IPR050859">
    <property type="entry name" value="Class-I_PLP-dep_aminotransf"/>
</dbReference>
<dbReference type="EMBL" id="JACHHI010000005">
    <property type="protein sequence ID" value="MBB6478076.1"/>
    <property type="molecule type" value="Genomic_DNA"/>
</dbReference>
<comment type="caution">
    <text evidence="8">The sequence shown here is derived from an EMBL/GenBank/DDBJ whole genome shotgun (WGS) entry which is preliminary data.</text>
</comment>
<dbReference type="InterPro" id="IPR015424">
    <property type="entry name" value="PyrdxlP-dep_Trfase"/>
</dbReference>
<protein>
    <submittedName>
        <fullName evidence="8">DNA-binding transcriptional MocR family regulator</fullName>
    </submittedName>
</protein>
<feature type="domain" description="Aminotransferase class I/classII large" evidence="7">
    <location>
        <begin position="41"/>
        <end position="384"/>
    </location>
</feature>
<keyword evidence="8" id="KW-0238">DNA-binding</keyword>
<dbReference type="RefSeq" id="WP_159823229.1">
    <property type="nucleotide sequence ID" value="NZ_CABWNB010000004.1"/>
</dbReference>
<dbReference type="GO" id="GO:1901605">
    <property type="term" value="P:alpha-amino acid metabolic process"/>
    <property type="evidence" value="ECO:0007669"/>
    <property type="project" value="TreeGrafter"/>
</dbReference>
<name>A0A841R2P1_9FIRM</name>
<dbReference type="GO" id="GO:0030170">
    <property type="term" value="F:pyridoxal phosphate binding"/>
    <property type="evidence" value="ECO:0007669"/>
    <property type="project" value="InterPro"/>
</dbReference>
<dbReference type="Pfam" id="PF00155">
    <property type="entry name" value="Aminotran_1_2"/>
    <property type="match status" value="1"/>
</dbReference>
<evidence type="ECO:0000256" key="6">
    <source>
        <dbReference type="ARBA" id="ARBA00022898"/>
    </source>
</evidence>
<dbReference type="GO" id="GO:0008483">
    <property type="term" value="F:transaminase activity"/>
    <property type="evidence" value="ECO:0007669"/>
    <property type="project" value="UniProtKB-KW"/>
</dbReference>
<dbReference type="PANTHER" id="PTHR42790:SF19">
    <property type="entry name" value="KYNURENINE_ALPHA-AMINOADIPATE AMINOTRANSFERASE, MITOCHONDRIAL"/>
    <property type="match status" value="1"/>
</dbReference>